<dbReference type="Pfam" id="PF03704">
    <property type="entry name" value="BTAD"/>
    <property type="match status" value="1"/>
</dbReference>
<dbReference type="Gene3D" id="1.25.40.10">
    <property type="entry name" value="Tetratricopeptide repeat domain"/>
    <property type="match status" value="1"/>
</dbReference>
<keyword evidence="1" id="KW-0805">Transcription regulation</keyword>
<dbReference type="SMART" id="SM01043">
    <property type="entry name" value="BTAD"/>
    <property type="match status" value="1"/>
</dbReference>
<dbReference type="AlphaFoldDB" id="A0AAE9YB94"/>
<accession>A0AAE9YB94</accession>
<feature type="compositionally biased region" description="Polar residues" evidence="3">
    <location>
        <begin position="751"/>
        <end position="761"/>
    </location>
</feature>
<keyword evidence="4" id="KW-0472">Membrane</keyword>
<keyword evidence="2" id="KW-0804">Transcription</keyword>
<evidence type="ECO:0000256" key="1">
    <source>
        <dbReference type="ARBA" id="ARBA00023015"/>
    </source>
</evidence>
<dbReference type="SUPFAM" id="SSF48452">
    <property type="entry name" value="TPR-like"/>
    <property type="match status" value="1"/>
</dbReference>
<evidence type="ECO:0000313" key="7">
    <source>
        <dbReference type="Proteomes" id="UP001216390"/>
    </source>
</evidence>
<dbReference type="RefSeq" id="WP_272737470.1">
    <property type="nucleotide sequence ID" value="NZ_CP116942.1"/>
</dbReference>
<reference evidence="6" key="1">
    <citation type="submission" date="2023-01" db="EMBL/GenBank/DDBJ databases">
        <title>The diversity of Class Acidimicrobiia in South China Sea sediment environments and the proposal of Iamia marina sp. nov., a novel species of the genus Iamia.</title>
        <authorList>
            <person name="He Y."/>
            <person name="Tian X."/>
        </authorList>
    </citation>
    <scope>NUCLEOTIDE SEQUENCE</scope>
    <source>
        <strain evidence="6">DSM 19957</strain>
    </source>
</reference>
<dbReference type="GO" id="GO:0003677">
    <property type="term" value="F:DNA binding"/>
    <property type="evidence" value="ECO:0007669"/>
    <property type="project" value="TreeGrafter"/>
</dbReference>
<feature type="compositionally biased region" description="Low complexity" evidence="3">
    <location>
        <begin position="368"/>
        <end position="386"/>
    </location>
</feature>
<evidence type="ECO:0000256" key="3">
    <source>
        <dbReference type="SAM" id="MobiDB-lite"/>
    </source>
</evidence>
<dbReference type="InterPro" id="IPR036779">
    <property type="entry name" value="LysM_dom_sf"/>
</dbReference>
<evidence type="ECO:0000313" key="6">
    <source>
        <dbReference type="EMBL" id="WCO67953.1"/>
    </source>
</evidence>
<feature type="region of interest" description="Disordered" evidence="3">
    <location>
        <begin position="321"/>
        <end position="395"/>
    </location>
</feature>
<dbReference type="Gene3D" id="3.10.350.10">
    <property type="entry name" value="LysM domain"/>
    <property type="match status" value="2"/>
</dbReference>
<dbReference type="KEGG" id="ima:PO878_04350"/>
<organism evidence="6 7">
    <name type="scientific">Iamia majanohamensis</name>
    <dbReference type="NCBI Taxonomy" id="467976"/>
    <lineage>
        <taxon>Bacteria</taxon>
        <taxon>Bacillati</taxon>
        <taxon>Actinomycetota</taxon>
        <taxon>Acidimicrobiia</taxon>
        <taxon>Acidimicrobiales</taxon>
        <taxon>Iamiaceae</taxon>
        <taxon>Iamia</taxon>
    </lineage>
</organism>
<dbReference type="InterPro" id="IPR005158">
    <property type="entry name" value="BTAD"/>
</dbReference>
<feature type="transmembrane region" description="Helical" evidence="4">
    <location>
        <begin position="98"/>
        <end position="120"/>
    </location>
</feature>
<evidence type="ECO:0000259" key="5">
    <source>
        <dbReference type="SMART" id="SM01043"/>
    </source>
</evidence>
<dbReference type="PANTHER" id="PTHR35807">
    <property type="entry name" value="TRANSCRIPTIONAL REGULATOR REDD-RELATED"/>
    <property type="match status" value="1"/>
</dbReference>
<evidence type="ECO:0000256" key="2">
    <source>
        <dbReference type="ARBA" id="ARBA00023163"/>
    </source>
</evidence>
<feature type="transmembrane region" description="Helical" evidence="4">
    <location>
        <begin position="12"/>
        <end position="36"/>
    </location>
</feature>
<evidence type="ECO:0000256" key="4">
    <source>
        <dbReference type="SAM" id="Phobius"/>
    </source>
</evidence>
<name>A0AAE9YB94_9ACTN</name>
<dbReference type="InterPro" id="IPR011990">
    <property type="entry name" value="TPR-like_helical_dom_sf"/>
</dbReference>
<feature type="domain" description="Bacterial transcriptional activator" evidence="5">
    <location>
        <begin position="868"/>
        <end position="1015"/>
    </location>
</feature>
<gene>
    <name evidence="6" type="ORF">PO878_04350</name>
</gene>
<keyword evidence="4" id="KW-1133">Transmembrane helix</keyword>
<dbReference type="PANTHER" id="PTHR35807:SF1">
    <property type="entry name" value="TRANSCRIPTIONAL REGULATOR REDD"/>
    <property type="match status" value="1"/>
</dbReference>
<sequence length="1017" mass="109018">MTERRATRLLRGIASLATTLALVVGVPVMLVSLVGWPLPTSLPSLGDLENASRSGISDQVVVNTLAVIAWLVWSQLALSLVVESVAVARGHQAVRVPVLPGLQATAARLVAGILMIGATFQPARAHASPPPMPVVIEETVDYTVAAEESRLVNANGHALELTEHADEPTTTPAVDHPTATVQRHDSYWAIAERTLGDGLRWREIFDLNVGRTLPDGSTIIAGDDTLHTGWVLLLPADATGDHGDAEDPGHEVAADRAASTVVVEPGDNLWVISKRHLEADLDREATDAEVAVHWREVIDANRGRYVQPGNPSLILPGQVIDLAPTGHEPPAPPVDAEPAPDSEIIPDPVEPPSPDDAEEVVPEPPAPSTTVAPPAKSEEPSASPTATDPADEEGSTNALPVAVAVGGLSSIALAVGLKRLIDRRRRRYVDDHDGALPGPTPPDQRERHQAIVAQADEDRIDDLQGTLGRLATVLAAASSPQRPRMVRHADDSLEVLLDQPDTDPPPGWTSSDDGTVWTLTEIPDPDDLYYGPLSPAPLMVTIGQPEDDAQLYLDLEADGLTALTGDQAIAMDLARSILTELTLSPLAETLRVIGVGDVVDEDAKVLEHLTVVDSWEGIVEDVEAWASQSHETLLDQRWPNAFIARGHAPDHDALVPVAVIADRPPPSRLAEVLRTNQPSTVAVVVVGDFEEAVASLRCESDTLNFDMVDLACTPQALDRDELADLTRLVVAADSPEEQLVMEALLDEHETSGQVSDPTPSANEVGGDGPQVERDEPPAFDVLVRLLGDITVEGDRPLKPKATAVVAYIALNRSVTTERLEEACWFGSDGVSHVKRLHDTMTEARGAIGSQHLPANRNGAYAAGPRLRTDVEIFDWHVHRAADLEPAEALVHYRAALDLVSGKPFTYPNAARNSYGWVDFEHHATTWEHRVAGTAQACAAMHIDVAEPTEAIALLGRILEVLPLNSAVVESLMRAHLAQDDRVAADSVYREHAAALVQAKLGDPADSIEQVRLDVRTR</sequence>
<keyword evidence="4" id="KW-0812">Transmembrane</keyword>
<dbReference type="Proteomes" id="UP001216390">
    <property type="component" value="Chromosome"/>
</dbReference>
<proteinExistence type="predicted"/>
<feature type="compositionally biased region" description="Low complexity" evidence="3">
    <location>
        <begin position="336"/>
        <end position="347"/>
    </location>
</feature>
<dbReference type="EMBL" id="CP116942">
    <property type="protein sequence ID" value="WCO67953.1"/>
    <property type="molecule type" value="Genomic_DNA"/>
</dbReference>
<dbReference type="InterPro" id="IPR051677">
    <property type="entry name" value="AfsR-DnrI-RedD_regulator"/>
</dbReference>
<feature type="region of interest" description="Disordered" evidence="3">
    <location>
        <begin position="749"/>
        <end position="773"/>
    </location>
</feature>
<feature type="transmembrane region" description="Helical" evidence="4">
    <location>
        <begin position="67"/>
        <end position="86"/>
    </location>
</feature>
<dbReference type="GO" id="GO:0006355">
    <property type="term" value="P:regulation of DNA-templated transcription"/>
    <property type="evidence" value="ECO:0007669"/>
    <property type="project" value="TreeGrafter"/>
</dbReference>
<protein>
    <submittedName>
        <fullName evidence="6">LysM peptidoglycan-binding domain-containing protein</fullName>
    </submittedName>
</protein>
<keyword evidence="7" id="KW-1185">Reference proteome</keyword>